<sequence length="647" mass="75286">MNDVSLLKNLVYFIYMSSLKRVHKYFSRKSSDWNIIDFLEECDLEPYRKKIEEYLLSLETIVKMERDQRDLRALYHSSLRAEPQRKCWDTGDLRACLMFKSLRAYWHFQTQMTSELGFQPDSKKAKNWERERSRKQVHIHQPTITDNSGNMGNITAGTIGGGTLVCESKRSHEGDEQTKQALLNKRTRIDDHFLGTLSPCEPPHTPPHRIFPCGSSSSASIPSQIQGSIEQEFSNLDSTCSTFDREEVSPQTIGQMQNYEIDNENTYLQLSQENSQIVPEEIRKIIEKMKGIEYRLFDYRIINLSERNVTNPVNKLLKSEKRILKDIWNSLEPSRKIKTIRLDKWEKVLIPLIQKYQTHLENMSVFDVISLDSTIEDVLEKPYLRPSIHREHHDLLWVQDIYKRFLFLFDAPTNLLLDPDQSELSYRENFVNPIVVKVFDDIMDLIKVKTGEVENQSNKTQGIETRQYKQRVSIGCSQDGIYSINVNATILEVGFLEVVGDALYTDIKKLSEDTEKVFKCMQISIHYQRQHYISRGATEQDVSSIESYGIVVYQRKFTFYVMHRTNGGLHVVDVLTEFSIPSTKDQLYVLKEVIEKVYLFKSRIMDYYLSVQKIIPLTKTHVGVSESPVDTSHSKTSRTYDALKISV</sequence>
<dbReference type="OrthoDB" id="2385156at2759"/>
<keyword evidence="2" id="KW-1185">Reference proteome</keyword>
<evidence type="ECO:0000313" key="2">
    <source>
        <dbReference type="Proteomes" id="UP000789342"/>
    </source>
</evidence>
<dbReference type="AlphaFoldDB" id="A0A9N8ZCL3"/>
<reference evidence="1" key="1">
    <citation type="submission" date="2021-06" db="EMBL/GenBank/DDBJ databases">
        <authorList>
            <person name="Kallberg Y."/>
            <person name="Tangrot J."/>
            <person name="Rosling A."/>
        </authorList>
    </citation>
    <scope>NUCLEOTIDE SEQUENCE</scope>
    <source>
        <strain evidence="1">CL551</strain>
    </source>
</reference>
<evidence type="ECO:0000313" key="1">
    <source>
        <dbReference type="EMBL" id="CAG8480552.1"/>
    </source>
</evidence>
<dbReference type="EMBL" id="CAJVPV010000946">
    <property type="protein sequence ID" value="CAG8480552.1"/>
    <property type="molecule type" value="Genomic_DNA"/>
</dbReference>
<dbReference type="Proteomes" id="UP000789342">
    <property type="component" value="Unassembled WGS sequence"/>
</dbReference>
<comment type="caution">
    <text evidence="1">The sequence shown here is derived from an EMBL/GenBank/DDBJ whole genome shotgun (WGS) entry which is preliminary data.</text>
</comment>
<organism evidence="1 2">
    <name type="scientific">Acaulospora morrowiae</name>
    <dbReference type="NCBI Taxonomy" id="94023"/>
    <lineage>
        <taxon>Eukaryota</taxon>
        <taxon>Fungi</taxon>
        <taxon>Fungi incertae sedis</taxon>
        <taxon>Mucoromycota</taxon>
        <taxon>Glomeromycotina</taxon>
        <taxon>Glomeromycetes</taxon>
        <taxon>Diversisporales</taxon>
        <taxon>Acaulosporaceae</taxon>
        <taxon>Acaulospora</taxon>
    </lineage>
</organism>
<accession>A0A9N8ZCL3</accession>
<gene>
    <name evidence="1" type="ORF">AMORRO_LOCUS2286</name>
</gene>
<name>A0A9N8ZCL3_9GLOM</name>
<protein>
    <submittedName>
        <fullName evidence="1">11150_t:CDS:1</fullName>
    </submittedName>
</protein>
<proteinExistence type="predicted"/>